<keyword evidence="4" id="KW-1185">Reference proteome</keyword>
<evidence type="ECO:0000259" key="2">
    <source>
        <dbReference type="PROSITE" id="PS50995"/>
    </source>
</evidence>
<comment type="caution">
    <text evidence="3">The sequence shown here is derived from an EMBL/GenBank/DDBJ whole genome shotgun (WGS) entry which is preliminary data.</text>
</comment>
<evidence type="ECO:0000256" key="1">
    <source>
        <dbReference type="SAM" id="MobiDB-lite"/>
    </source>
</evidence>
<dbReference type="Pfam" id="PF12802">
    <property type="entry name" value="MarR_2"/>
    <property type="match status" value="1"/>
</dbReference>
<dbReference type="InterPro" id="IPR000835">
    <property type="entry name" value="HTH_MarR-typ"/>
</dbReference>
<evidence type="ECO:0000313" key="3">
    <source>
        <dbReference type="EMBL" id="MDT0278440.1"/>
    </source>
</evidence>
<dbReference type="PROSITE" id="PS50995">
    <property type="entry name" value="HTH_MARR_2"/>
    <property type="match status" value="1"/>
</dbReference>
<dbReference type="Gene3D" id="1.10.10.10">
    <property type="entry name" value="Winged helix-like DNA-binding domain superfamily/Winged helix DNA-binding domain"/>
    <property type="match status" value="1"/>
</dbReference>
<dbReference type="RefSeq" id="WP_311347236.1">
    <property type="nucleotide sequence ID" value="NZ_JAVREI010000028.1"/>
</dbReference>
<dbReference type="EMBL" id="JAVREI010000028">
    <property type="protein sequence ID" value="MDT0278440.1"/>
    <property type="molecule type" value="Genomic_DNA"/>
</dbReference>
<dbReference type="SUPFAM" id="SSF46785">
    <property type="entry name" value="Winged helix' DNA-binding domain"/>
    <property type="match status" value="1"/>
</dbReference>
<dbReference type="InterPro" id="IPR039422">
    <property type="entry name" value="MarR/SlyA-like"/>
</dbReference>
<proteinExistence type="predicted"/>
<gene>
    <name evidence="3" type="ORF">RM425_21270</name>
</gene>
<sequence length="190" mass="20841">MTAHVSSTPAGAPEFGEPRWLDADEQRAWRAWLFSAQLLLDRLDRELTHATGISHAYYEILVALSEAPERMMRMSELADRCLSSRSRLSHAVSRLEERGWVRRQVCPEDGRGQLAVLTDDGFAALEAAAPVHVESVRSHLFDQLTPEQGELVDPRGVLDDLVADRGQPALGVGAQPHPLDGGCPVADEGE</sequence>
<dbReference type="Proteomes" id="UP001183222">
    <property type="component" value="Unassembled WGS sequence"/>
</dbReference>
<feature type="domain" description="HTH marR-type" evidence="2">
    <location>
        <begin position="25"/>
        <end position="163"/>
    </location>
</feature>
<dbReference type="InterPro" id="IPR036390">
    <property type="entry name" value="WH_DNA-bd_sf"/>
</dbReference>
<accession>A0ABU2KE12</accession>
<protein>
    <submittedName>
        <fullName evidence="3">MarR family transcriptional regulator</fullName>
    </submittedName>
</protein>
<organism evidence="3 4">
    <name type="scientific">Blastococcus goldschmidtiae</name>
    <dbReference type="NCBI Taxonomy" id="3075546"/>
    <lineage>
        <taxon>Bacteria</taxon>
        <taxon>Bacillati</taxon>
        <taxon>Actinomycetota</taxon>
        <taxon>Actinomycetes</taxon>
        <taxon>Geodermatophilales</taxon>
        <taxon>Geodermatophilaceae</taxon>
        <taxon>Blastococcus</taxon>
    </lineage>
</organism>
<evidence type="ECO:0000313" key="4">
    <source>
        <dbReference type="Proteomes" id="UP001183222"/>
    </source>
</evidence>
<dbReference type="PANTHER" id="PTHR33164:SF99">
    <property type="entry name" value="MARR FAMILY REGULATORY PROTEIN"/>
    <property type="match status" value="1"/>
</dbReference>
<name>A0ABU2KE12_9ACTN</name>
<feature type="non-terminal residue" evidence="3">
    <location>
        <position position="190"/>
    </location>
</feature>
<dbReference type="InterPro" id="IPR036388">
    <property type="entry name" value="WH-like_DNA-bd_sf"/>
</dbReference>
<feature type="region of interest" description="Disordered" evidence="1">
    <location>
        <begin position="169"/>
        <end position="190"/>
    </location>
</feature>
<reference evidence="4" key="1">
    <citation type="submission" date="2023-07" db="EMBL/GenBank/DDBJ databases">
        <title>30 novel species of actinomycetes from the DSMZ collection.</title>
        <authorList>
            <person name="Nouioui I."/>
        </authorList>
    </citation>
    <scope>NUCLEOTIDE SEQUENCE [LARGE SCALE GENOMIC DNA]</scope>
    <source>
        <strain evidence="4">DSM 46792</strain>
    </source>
</reference>
<dbReference type="SMART" id="SM00347">
    <property type="entry name" value="HTH_MARR"/>
    <property type="match status" value="1"/>
</dbReference>
<dbReference type="PANTHER" id="PTHR33164">
    <property type="entry name" value="TRANSCRIPTIONAL REGULATOR, MARR FAMILY"/>
    <property type="match status" value="1"/>
</dbReference>